<keyword evidence="6" id="KW-0325">Glycoprotein</keyword>
<accession>A0A8C6S9E6</accession>
<dbReference type="Proteomes" id="UP000694523">
    <property type="component" value="Unplaced"/>
</dbReference>
<keyword evidence="9" id="KW-1185">Reference proteome</keyword>
<reference evidence="8" key="1">
    <citation type="submission" date="2025-08" db="UniProtKB">
        <authorList>
            <consortium name="Ensembl"/>
        </authorList>
    </citation>
    <scope>IDENTIFICATION</scope>
</reference>
<reference evidence="8" key="2">
    <citation type="submission" date="2025-09" db="UniProtKB">
        <authorList>
            <consortium name="Ensembl"/>
        </authorList>
    </citation>
    <scope>IDENTIFICATION</scope>
</reference>
<evidence type="ECO:0000256" key="1">
    <source>
        <dbReference type="ARBA" id="ARBA00004589"/>
    </source>
</evidence>
<dbReference type="SUPFAM" id="SSF57302">
    <property type="entry name" value="Snake toxin-like"/>
    <property type="match status" value="1"/>
</dbReference>
<evidence type="ECO:0000313" key="8">
    <source>
        <dbReference type="Ensembl" id="ENSNMLP00000002062.1"/>
    </source>
</evidence>
<sequence>ELEGPGGCLDGEQQHKKTTFIFSGLTGPSDSIKCYSCQDYSGSCSKTEVCPLDDACLTLKARGGDTYRSCVRYSKCDFNILSWAFPTLSSFSYSCCNSELCLSVTANCDPCSGSGPPLFP</sequence>
<keyword evidence="3" id="KW-0732">Signal</keyword>
<proteinExistence type="predicted"/>
<evidence type="ECO:0000256" key="5">
    <source>
        <dbReference type="ARBA" id="ARBA00023157"/>
    </source>
</evidence>
<dbReference type="InterPro" id="IPR045860">
    <property type="entry name" value="Snake_toxin-like_sf"/>
</dbReference>
<evidence type="ECO:0008006" key="10">
    <source>
        <dbReference type="Google" id="ProtNLM"/>
    </source>
</evidence>
<evidence type="ECO:0000256" key="3">
    <source>
        <dbReference type="ARBA" id="ARBA00022729"/>
    </source>
</evidence>
<evidence type="ECO:0000313" key="9">
    <source>
        <dbReference type="Proteomes" id="UP000694523"/>
    </source>
</evidence>
<keyword evidence="7" id="KW-0449">Lipoprotein</keyword>
<dbReference type="AlphaFoldDB" id="A0A8C6S9E6"/>
<keyword evidence="2" id="KW-0336">GPI-anchor</keyword>
<dbReference type="GO" id="GO:0098552">
    <property type="term" value="C:side of membrane"/>
    <property type="evidence" value="ECO:0007669"/>
    <property type="project" value="UniProtKB-KW"/>
</dbReference>
<evidence type="ECO:0000256" key="7">
    <source>
        <dbReference type="ARBA" id="ARBA00023288"/>
    </source>
</evidence>
<evidence type="ECO:0000256" key="4">
    <source>
        <dbReference type="ARBA" id="ARBA00023136"/>
    </source>
</evidence>
<evidence type="ECO:0000256" key="6">
    <source>
        <dbReference type="ARBA" id="ARBA00023180"/>
    </source>
</evidence>
<name>A0A8C6S9E6_9GOBI</name>
<keyword evidence="4" id="KW-0472">Membrane</keyword>
<dbReference type="CDD" id="cd23554">
    <property type="entry name" value="TFP_LU_ECD_CD59"/>
    <property type="match status" value="1"/>
</dbReference>
<keyword evidence="5" id="KW-1015">Disulfide bond</keyword>
<comment type="subcellular location">
    <subcellularLocation>
        <location evidence="1">Membrane</location>
        <topology evidence="1">Lipid-anchor</topology>
        <topology evidence="1">GPI-anchor</topology>
    </subcellularLocation>
</comment>
<organism evidence="8 9">
    <name type="scientific">Neogobius melanostomus</name>
    <name type="common">round goby</name>
    <dbReference type="NCBI Taxonomy" id="47308"/>
    <lineage>
        <taxon>Eukaryota</taxon>
        <taxon>Metazoa</taxon>
        <taxon>Chordata</taxon>
        <taxon>Craniata</taxon>
        <taxon>Vertebrata</taxon>
        <taxon>Euteleostomi</taxon>
        <taxon>Actinopterygii</taxon>
        <taxon>Neopterygii</taxon>
        <taxon>Teleostei</taxon>
        <taxon>Neoteleostei</taxon>
        <taxon>Acanthomorphata</taxon>
        <taxon>Gobiaria</taxon>
        <taxon>Gobiiformes</taxon>
        <taxon>Gobioidei</taxon>
        <taxon>Gobiidae</taxon>
        <taxon>Benthophilinae</taxon>
        <taxon>Neogobiini</taxon>
        <taxon>Neogobius</taxon>
    </lineage>
</organism>
<protein>
    <recommendedName>
        <fullName evidence="10">UPAR/Ly6 domain-containing protein</fullName>
    </recommendedName>
</protein>
<dbReference type="Ensembl" id="ENSNMLT00000002397.1">
    <property type="protein sequence ID" value="ENSNMLP00000002062.1"/>
    <property type="gene ID" value="ENSNMLG00000001581.1"/>
</dbReference>
<dbReference type="InterPro" id="IPR056949">
    <property type="entry name" value="CD59"/>
</dbReference>
<evidence type="ECO:0000256" key="2">
    <source>
        <dbReference type="ARBA" id="ARBA00022622"/>
    </source>
</evidence>
<dbReference type="Pfam" id="PF25152">
    <property type="entry name" value="CD59"/>
    <property type="match status" value="1"/>
</dbReference>
<dbReference type="Gene3D" id="2.10.60.10">
    <property type="entry name" value="CD59"/>
    <property type="match status" value="1"/>
</dbReference>